<dbReference type="InterPro" id="IPR048279">
    <property type="entry name" value="MdtK-like"/>
</dbReference>
<feature type="transmembrane region" description="Helical" evidence="8">
    <location>
        <begin position="142"/>
        <end position="166"/>
    </location>
</feature>
<dbReference type="GO" id="GO:0042910">
    <property type="term" value="F:xenobiotic transmembrane transporter activity"/>
    <property type="evidence" value="ECO:0007669"/>
    <property type="project" value="InterPro"/>
</dbReference>
<evidence type="ECO:0000313" key="9">
    <source>
        <dbReference type="EMBL" id="ROP34740.1"/>
    </source>
</evidence>
<dbReference type="PANTHER" id="PTHR42893">
    <property type="entry name" value="PROTEIN DETOXIFICATION 44, CHLOROPLASTIC-RELATED"/>
    <property type="match status" value="1"/>
</dbReference>
<comment type="subcellular location">
    <subcellularLocation>
        <location evidence="1">Cell membrane</location>
        <topology evidence="1">Multi-pass membrane protein</topology>
    </subcellularLocation>
</comment>
<proteinExistence type="inferred from homology"/>
<evidence type="ECO:0000256" key="4">
    <source>
        <dbReference type="ARBA" id="ARBA00022475"/>
    </source>
</evidence>
<feature type="transmembrane region" description="Helical" evidence="8">
    <location>
        <begin position="23"/>
        <end position="43"/>
    </location>
</feature>
<dbReference type="EMBL" id="RJKN01000006">
    <property type="protein sequence ID" value="ROP34740.1"/>
    <property type="molecule type" value="Genomic_DNA"/>
</dbReference>
<protein>
    <submittedName>
        <fullName evidence="9">Putative MATE family efflux protein</fullName>
    </submittedName>
</protein>
<dbReference type="PANTHER" id="PTHR42893:SF46">
    <property type="entry name" value="PROTEIN DETOXIFICATION 44, CHLOROPLASTIC"/>
    <property type="match status" value="1"/>
</dbReference>
<organism evidence="9 10">
    <name type="scientific">Pseudokineococcus lusitanus</name>
    <dbReference type="NCBI Taxonomy" id="763993"/>
    <lineage>
        <taxon>Bacteria</taxon>
        <taxon>Bacillati</taxon>
        <taxon>Actinomycetota</taxon>
        <taxon>Actinomycetes</taxon>
        <taxon>Kineosporiales</taxon>
        <taxon>Kineosporiaceae</taxon>
        <taxon>Pseudokineococcus</taxon>
    </lineage>
</organism>
<feature type="transmembrane region" description="Helical" evidence="8">
    <location>
        <begin position="393"/>
        <end position="415"/>
    </location>
</feature>
<sequence>MPARSSLGAAVRRLGPRPLDREVARLAVPAFAALLAEPLFLLADSAIVGRLGVVPLAGLGIAGTVLLTAVGVFVFLAYATTAAVARQLGAGDVPAALRQGVDGLWLAVGLGVVTAAVLWPVARTLSVALGAGPDVADASAAYLRASLPGLPAMLVVLAATGVLRGLQDTRTPLVVAVCGAAANVPLNLVLVHGLGPVPALGIAGSGLGSSVAQLGMGVALAVVVARGARRHGVALRPGGAGVLRSARDGTPLLLRTLTLRAAVVVTTVAAARSGDTALAAHQVVATVWTALALGLDALAIAGQALTGRTLGAGDVAGTHAVLRRLLGWGAVLGVVSGLVVLLGRGVLAPLFSPDEGVRAGIVAALLVVALAQPLAAYVFVLDGVLIGAGDGRYLAAAGVVTLAAYLPLVGAVVVWAPRGTAGLVWLWAAFAGGYMLARTVTLGRRARGDAWAVTGAVRAR</sequence>
<dbReference type="InterPro" id="IPR044644">
    <property type="entry name" value="DinF-like"/>
</dbReference>
<accession>A0A3N1GWV7</accession>
<feature type="transmembrane region" description="Helical" evidence="8">
    <location>
        <begin position="359"/>
        <end position="381"/>
    </location>
</feature>
<dbReference type="PIRSF" id="PIRSF006603">
    <property type="entry name" value="DinF"/>
    <property type="match status" value="1"/>
</dbReference>
<dbReference type="InterPro" id="IPR002528">
    <property type="entry name" value="MATE_fam"/>
</dbReference>
<dbReference type="NCBIfam" id="TIGR00797">
    <property type="entry name" value="matE"/>
    <property type="match status" value="1"/>
</dbReference>
<keyword evidence="10" id="KW-1185">Reference proteome</keyword>
<evidence type="ECO:0000256" key="5">
    <source>
        <dbReference type="ARBA" id="ARBA00022692"/>
    </source>
</evidence>
<comment type="similarity">
    <text evidence="2">Belongs to the multi antimicrobial extrusion (MATE) (TC 2.A.66.1) family.</text>
</comment>
<dbReference type="GO" id="GO:0015297">
    <property type="term" value="F:antiporter activity"/>
    <property type="evidence" value="ECO:0007669"/>
    <property type="project" value="InterPro"/>
</dbReference>
<keyword evidence="4" id="KW-1003">Cell membrane</keyword>
<keyword evidence="6 8" id="KW-1133">Transmembrane helix</keyword>
<evidence type="ECO:0000313" key="10">
    <source>
        <dbReference type="Proteomes" id="UP000276232"/>
    </source>
</evidence>
<dbReference type="OrthoDB" id="5242355at2"/>
<reference evidence="9 10" key="1">
    <citation type="journal article" date="2015" name="Stand. Genomic Sci.">
        <title>Genomic Encyclopedia of Bacterial and Archaeal Type Strains, Phase III: the genomes of soil and plant-associated and newly described type strains.</title>
        <authorList>
            <person name="Whitman W.B."/>
            <person name="Woyke T."/>
            <person name="Klenk H.P."/>
            <person name="Zhou Y."/>
            <person name="Lilburn T.G."/>
            <person name="Beck B.J."/>
            <person name="De Vos P."/>
            <person name="Vandamme P."/>
            <person name="Eisen J.A."/>
            <person name="Garrity G."/>
            <person name="Hugenholtz P."/>
            <person name="Kyrpides N.C."/>
        </authorList>
    </citation>
    <scope>NUCLEOTIDE SEQUENCE [LARGE SCALE GENOMIC DNA]</scope>
    <source>
        <strain evidence="9 10">CECT 7306</strain>
    </source>
</reference>
<feature type="transmembrane region" description="Helical" evidence="8">
    <location>
        <begin position="421"/>
        <end position="437"/>
    </location>
</feature>
<feature type="transmembrane region" description="Helical" evidence="8">
    <location>
        <begin position="325"/>
        <end position="347"/>
    </location>
</feature>
<dbReference type="RefSeq" id="WP_123380617.1">
    <property type="nucleotide sequence ID" value="NZ_RJKN01000006.1"/>
</dbReference>
<evidence type="ECO:0000256" key="8">
    <source>
        <dbReference type="SAM" id="Phobius"/>
    </source>
</evidence>
<feature type="transmembrane region" description="Helical" evidence="8">
    <location>
        <begin position="104"/>
        <end position="122"/>
    </location>
</feature>
<evidence type="ECO:0000256" key="2">
    <source>
        <dbReference type="ARBA" id="ARBA00010199"/>
    </source>
</evidence>
<comment type="caution">
    <text evidence="9">The sequence shown here is derived from an EMBL/GenBank/DDBJ whole genome shotgun (WGS) entry which is preliminary data.</text>
</comment>
<feature type="transmembrane region" description="Helical" evidence="8">
    <location>
        <begin position="200"/>
        <end position="225"/>
    </location>
</feature>
<keyword evidence="5 8" id="KW-0812">Transmembrane</keyword>
<dbReference type="InParanoid" id="A0A3N1GWV7"/>
<evidence type="ECO:0000256" key="3">
    <source>
        <dbReference type="ARBA" id="ARBA00022448"/>
    </source>
</evidence>
<evidence type="ECO:0000256" key="6">
    <source>
        <dbReference type="ARBA" id="ARBA00022989"/>
    </source>
</evidence>
<dbReference type="FunCoup" id="A0A3N1GWV7">
    <property type="interactions" value="167"/>
</dbReference>
<feature type="transmembrane region" description="Helical" evidence="8">
    <location>
        <begin position="173"/>
        <end position="194"/>
    </location>
</feature>
<name>A0A3N1GWV7_9ACTN</name>
<keyword evidence="7 8" id="KW-0472">Membrane</keyword>
<dbReference type="Pfam" id="PF01554">
    <property type="entry name" value="MatE"/>
    <property type="match status" value="2"/>
</dbReference>
<feature type="transmembrane region" description="Helical" evidence="8">
    <location>
        <begin position="55"/>
        <end position="78"/>
    </location>
</feature>
<evidence type="ECO:0000256" key="7">
    <source>
        <dbReference type="ARBA" id="ARBA00023136"/>
    </source>
</evidence>
<dbReference type="Proteomes" id="UP000276232">
    <property type="component" value="Unassembled WGS sequence"/>
</dbReference>
<gene>
    <name evidence="9" type="ORF">EDC03_2562</name>
</gene>
<keyword evidence="3" id="KW-0813">Transport</keyword>
<dbReference type="AlphaFoldDB" id="A0A3N1GWV7"/>
<dbReference type="GO" id="GO:0005886">
    <property type="term" value="C:plasma membrane"/>
    <property type="evidence" value="ECO:0007669"/>
    <property type="project" value="UniProtKB-SubCell"/>
</dbReference>
<evidence type="ECO:0000256" key="1">
    <source>
        <dbReference type="ARBA" id="ARBA00004651"/>
    </source>
</evidence>